<evidence type="ECO:0000313" key="1">
    <source>
        <dbReference type="EMBL" id="MBA8810001.1"/>
    </source>
</evidence>
<evidence type="ECO:0008006" key="3">
    <source>
        <dbReference type="Google" id="ProtNLM"/>
    </source>
</evidence>
<reference evidence="1 2" key="1">
    <citation type="submission" date="2020-07" db="EMBL/GenBank/DDBJ databases">
        <title>Sequencing the genomes of 1000 actinobacteria strains.</title>
        <authorList>
            <person name="Klenk H.-P."/>
        </authorList>
    </citation>
    <scope>NUCLEOTIDE SEQUENCE [LARGE SCALE GENOMIC DNA]</scope>
    <source>
        <strain evidence="1 2">DSM 44121</strain>
    </source>
</reference>
<dbReference type="InterPro" id="IPR046561">
    <property type="entry name" value="DUF6716"/>
</dbReference>
<dbReference type="Pfam" id="PF20471">
    <property type="entry name" value="DUF6716"/>
    <property type="match status" value="1"/>
</dbReference>
<evidence type="ECO:0000313" key="2">
    <source>
        <dbReference type="Proteomes" id="UP000540568"/>
    </source>
</evidence>
<proteinExistence type="predicted"/>
<name>A0A7W3JBW3_9MICO</name>
<dbReference type="RefSeq" id="WP_182619173.1">
    <property type="nucleotide sequence ID" value="NZ_BAAATF010000004.1"/>
</dbReference>
<dbReference type="Proteomes" id="UP000540568">
    <property type="component" value="Unassembled WGS sequence"/>
</dbReference>
<dbReference type="AlphaFoldDB" id="A0A7W3JBW3"/>
<keyword evidence="2" id="KW-1185">Reference proteome</keyword>
<organism evidence="1 2">
    <name type="scientific">Promicromonospora sukumoe</name>
    <dbReference type="NCBI Taxonomy" id="88382"/>
    <lineage>
        <taxon>Bacteria</taxon>
        <taxon>Bacillati</taxon>
        <taxon>Actinomycetota</taxon>
        <taxon>Actinomycetes</taxon>
        <taxon>Micrococcales</taxon>
        <taxon>Promicromonosporaceae</taxon>
        <taxon>Promicromonospora</taxon>
    </lineage>
</organism>
<dbReference type="EMBL" id="JACGWV010000002">
    <property type="protein sequence ID" value="MBA8810001.1"/>
    <property type="molecule type" value="Genomic_DNA"/>
</dbReference>
<gene>
    <name evidence="1" type="ORF">FHX71_003977</name>
</gene>
<comment type="caution">
    <text evidence="1">The sequence shown here is derived from an EMBL/GenBank/DDBJ whole genome shotgun (WGS) entry which is preliminary data.</text>
</comment>
<accession>A0A7W3JBW3</accession>
<protein>
    <recommendedName>
        <fullName evidence="3">CDP-glycerol:poly(Glycerophosphate) glycerophosphotransferase</fullName>
    </recommendedName>
</protein>
<sequence>MTIRVLAVADSDSYLKWACSTLDSLGDPEAPLERAAVLVRTPIVPTTSQIAAAVAGSTVVRPQVLSLGALRDHVRSTRPDVVLVAATGPIAEMVARTVVRADPKRRPALVTGLPGMALPATPRGAAWRRWCDAFVVHSRRERTAYAEAFATQDVTPQVVLTHLPFLERHTTMATAPVGRVVFAAQAKVPAGRAERVQLLDSLAKVAGEGLEVIVKLRARKGERQTHNEEHPYDDLWETEHAGLGHAVNALRFVDGPMAEWLQPGTALATVSSTAALESLALNLPTALVEDFGVSEELLNEPFVGSGCLVSLADAGKVFHENGPVPDAAWLDDNYLHETESELPALVASLAAQRADGTLRSLPDVRPWLWPRHVRVVLQSVLPGWLYRTVLVVGRPVKRVLGKAAPSLANR</sequence>